<sequence length="144" mass="16782">MVSEKVSPYYAKVVENWGIEHEIMLSRMEMDPARMDLLYGFFNTYLYLNAKEEEQMAEENAKLPKEEARKLFKNPNVYYEKGKKEGIEEGIEKGIEQGLEQGIEHGIKKVITNMLQKGFSDEIIADLSGVDREEIERIKKEMEL</sequence>
<evidence type="ECO:0000313" key="1">
    <source>
        <dbReference type="EMBL" id="RKQ30019.1"/>
    </source>
</evidence>
<dbReference type="EMBL" id="RBZP01000020">
    <property type="protein sequence ID" value="RKQ30019.1"/>
    <property type="molecule type" value="Genomic_DNA"/>
</dbReference>
<dbReference type="AlphaFoldDB" id="A0A494ZY86"/>
<evidence type="ECO:0000313" key="2">
    <source>
        <dbReference type="Proteomes" id="UP000269301"/>
    </source>
</evidence>
<gene>
    <name evidence="1" type="ORF">D8M06_16780</name>
</gene>
<reference evidence="1 2" key="1">
    <citation type="journal article" date="2016" name="Int. J. Syst. Evol. Microbiol.">
        <title>Oceanobacillus halophilus sp. nov., a novel moderately halophilic bacterium from a hypersaline lake.</title>
        <authorList>
            <person name="Amoozegar M.A."/>
            <person name="Bagheri M."/>
            <person name="Makhdoumi A."/>
            <person name="Nikou M.M."/>
            <person name="Fazeli S.A.S."/>
            <person name="Schumann P."/>
            <person name="Sproer C."/>
            <person name="Sanchez-Porro C."/>
            <person name="Ventosa A."/>
        </authorList>
    </citation>
    <scope>NUCLEOTIDE SEQUENCE [LARGE SCALE GENOMIC DNA]</scope>
    <source>
        <strain evidence="1 2">DSM 23996</strain>
    </source>
</reference>
<evidence type="ECO:0008006" key="3">
    <source>
        <dbReference type="Google" id="ProtNLM"/>
    </source>
</evidence>
<name>A0A494ZY86_9BACI</name>
<proteinExistence type="predicted"/>
<keyword evidence="2" id="KW-1185">Reference proteome</keyword>
<organism evidence="1 2">
    <name type="scientific">Oceanobacillus halophilus</name>
    <dbReference type="NCBI Taxonomy" id="930130"/>
    <lineage>
        <taxon>Bacteria</taxon>
        <taxon>Bacillati</taxon>
        <taxon>Bacillota</taxon>
        <taxon>Bacilli</taxon>
        <taxon>Bacillales</taxon>
        <taxon>Bacillaceae</taxon>
        <taxon>Oceanobacillus</taxon>
    </lineage>
</organism>
<protein>
    <recommendedName>
        <fullName evidence="3">Transposase</fullName>
    </recommendedName>
</protein>
<accession>A0A494ZY86</accession>
<comment type="caution">
    <text evidence="1">The sequence shown here is derived from an EMBL/GenBank/DDBJ whole genome shotgun (WGS) entry which is preliminary data.</text>
</comment>
<dbReference type="Proteomes" id="UP000269301">
    <property type="component" value="Unassembled WGS sequence"/>
</dbReference>